<dbReference type="SUPFAM" id="SSF54427">
    <property type="entry name" value="NTF2-like"/>
    <property type="match status" value="1"/>
</dbReference>
<keyword evidence="4" id="KW-1185">Reference proteome</keyword>
<reference evidence="3 4" key="1">
    <citation type="submission" date="2020-08" db="EMBL/GenBank/DDBJ databases">
        <title>A Genomic Blueprint of the Chicken Gut Microbiome.</title>
        <authorList>
            <person name="Gilroy R."/>
            <person name="Ravi A."/>
            <person name="Getino M."/>
            <person name="Pursley I."/>
            <person name="Horton D.L."/>
            <person name="Alikhan N.-F."/>
            <person name="Baker D."/>
            <person name="Gharbi K."/>
            <person name="Hall N."/>
            <person name="Watson M."/>
            <person name="Adriaenssens E.M."/>
            <person name="Foster-Nyarko E."/>
            <person name="Jarju S."/>
            <person name="Secka A."/>
            <person name="Antonio M."/>
            <person name="Oren A."/>
            <person name="Chaudhuri R."/>
            <person name="La Ragione R.M."/>
            <person name="Hildebrand F."/>
            <person name="Pallen M.J."/>
        </authorList>
    </citation>
    <scope>NUCLEOTIDE SEQUENCE [LARGE SCALE GENOMIC DNA]</scope>
    <source>
        <strain evidence="3 4">Sa1BUA8</strain>
    </source>
</reference>
<evidence type="ECO:0000313" key="3">
    <source>
        <dbReference type="EMBL" id="MBE7700011.1"/>
    </source>
</evidence>
<sequence>MRRRDARPERSVEFDLTRALDDGGEVLLPATGPSSVPGTTAPVTGWRARTAVVLAAVGGALAGAVVTWGVVHLASGSPVVTESAEVTALRQIERARLEDLVGADEDATGFAGRLAEDFVLVDVSGTDMSKSQLVEAVAAGELDFRSYDPAEGVDVRLHGPTAVVQHRSDVEIALEGVGTFRHPIVTTVFYEQQDGRWLVVRESSTSVGPLPEPVQD</sequence>
<keyword evidence="1" id="KW-0472">Membrane</keyword>
<dbReference type="InterPro" id="IPR027843">
    <property type="entry name" value="DUF4440"/>
</dbReference>
<evidence type="ECO:0000259" key="2">
    <source>
        <dbReference type="Pfam" id="PF14534"/>
    </source>
</evidence>
<keyword evidence="1" id="KW-1133">Transmembrane helix</keyword>
<evidence type="ECO:0000256" key="1">
    <source>
        <dbReference type="SAM" id="Phobius"/>
    </source>
</evidence>
<comment type="caution">
    <text evidence="3">The sequence shown here is derived from an EMBL/GenBank/DDBJ whole genome shotgun (WGS) entry which is preliminary data.</text>
</comment>
<evidence type="ECO:0000313" key="4">
    <source>
        <dbReference type="Proteomes" id="UP000822993"/>
    </source>
</evidence>
<gene>
    <name evidence="3" type="ORF">H9623_06775</name>
</gene>
<name>A0A9D5UBM5_9CELL</name>
<dbReference type="Proteomes" id="UP000822993">
    <property type="component" value="Unassembled WGS sequence"/>
</dbReference>
<keyword evidence="1" id="KW-0812">Transmembrane</keyword>
<protein>
    <submittedName>
        <fullName evidence="3">Nuclear transport factor 2 family protein</fullName>
    </submittedName>
</protein>
<dbReference type="EMBL" id="JACSPN010000006">
    <property type="protein sequence ID" value="MBE7700011.1"/>
    <property type="molecule type" value="Genomic_DNA"/>
</dbReference>
<dbReference type="InterPro" id="IPR032710">
    <property type="entry name" value="NTF2-like_dom_sf"/>
</dbReference>
<organism evidence="3 4">
    <name type="scientific">Oerskovia douganii</name>
    <dbReference type="NCBI Taxonomy" id="2762210"/>
    <lineage>
        <taxon>Bacteria</taxon>
        <taxon>Bacillati</taxon>
        <taxon>Actinomycetota</taxon>
        <taxon>Actinomycetes</taxon>
        <taxon>Micrococcales</taxon>
        <taxon>Cellulomonadaceae</taxon>
        <taxon>Oerskovia</taxon>
    </lineage>
</organism>
<dbReference type="AlphaFoldDB" id="A0A9D5UBM5"/>
<proteinExistence type="predicted"/>
<feature type="domain" description="DUF4440" evidence="2">
    <location>
        <begin position="89"/>
        <end position="198"/>
    </location>
</feature>
<dbReference type="Pfam" id="PF14534">
    <property type="entry name" value="DUF4440"/>
    <property type="match status" value="1"/>
</dbReference>
<accession>A0A9D5UBM5</accession>
<dbReference type="RefSeq" id="WP_193719298.1">
    <property type="nucleotide sequence ID" value="NZ_JACSPN010000006.1"/>
</dbReference>
<dbReference type="Gene3D" id="3.10.450.50">
    <property type="match status" value="1"/>
</dbReference>
<feature type="transmembrane region" description="Helical" evidence="1">
    <location>
        <begin position="51"/>
        <end position="71"/>
    </location>
</feature>